<evidence type="ECO:0000256" key="4">
    <source>
        <dbReference type="ARBA" id="ARBA00022692"/>
    </source>
</evidence>
<feature type="transmembrane region" description="Helical" evidence="8">
    <location>
        <begin position="375"/>
        <end position="400"/>
    </location>
</feature>
<organism evidence="11 12">
    <name type="scientific">Moraxella canis</name>
    <dbReference type="NCBI Taxonomy" id="90239"/>
    <lineage>
        <taxon>Bacteria</taxon>
        <taxon>Pseudomonadati</taxon>
        <taxon>Pseudomonadota</taxon>
        <taxon>Gammaproteobacteria</taxon>
        <taxon>Moraxellales</taxon>
        <taxon>Moraxellaceae</taxon>
        <taxon>Moraxella</taxon>
    </lineage>
</organism>
<evidence type="ECO:0000256" key="9">
    <source>
        <dbReference type="SAM" id="SignalP"/>
    </source>
</evidence>
<feature type="transmembrane region" description="Helical" evidence="8">
    <location>
        <begin position="307"/>
        <end position="327"/>
    </location>
</feature>
<feature type="transmembrane region" description="Helical" evidence="8">
    <location>
        <begin position="339"/>
        <end position="363"/>
    </location>
</feature>
<keyword evidence="9" id="KW-0732">Signal</keyword>
<feature type="chain" id="PRO_5013137339" description="Ammonium transporter" evidence="9">
    <location>
        <begin position="26"/>
        <end position="428"/>
    </location>
</feature>
<feature type="transmembrane region" description="Helical" evidence="8">
    <location>
        <begin position="121"/>
        <end position="142"/>
    </location>
</feature>
<keyword evidence="3 8" id="KW-0813">Transport</keyword>
<feature type="transmembrane region" description="Helical" evidence="8">
    <location>
        <begin position="186"/>
        <end position="207"/>
    </location>
</feature>
<evidence type="ECO:0000256" key="3">
    <source>
        <dbReference type="ARBA" id="ARBA00022448"/>
    </source>
</evidence>
<feature type="signal peptide" evidence="9">
    <location>
        <begin position="1"/>
        <end position="25"/>
    </location>
</feature>
<keyword evidence="6 8" id="KW-0472">Membrane</keyword>
<protein>
    <recommendedName>
        <fullName evidence="8">Ammonium transporter</fullName>
    </recommendedName>
</protein>
<dbReference type="GO" id="GO:0008519">
    <property type="term" value="F:ammonium channel activity"/>
    <property type="evidence" value="ECO:0007669"/>
    <property type="project" value="InterPro"/>
</dbReference>
<dbReference type="InterPro" id="IPR024041">
    <property type="entry name" value="NH4_transpt_AmtB-like_dom"/>
</dbReference>
<evidence type="ECO:0000256" key="8">
    <source>
        <dbReference type="RuleBase" id="RU362002"/>
    </source>
</evidence>
<dbReference type="InterPro" id="IPR001905">
    <property type="entry name" value="Ammonium_transpt"/>
</dbReference>
<comment type="caution">
    <text evidence="11">The sequence shown here is derived from an EMBL/GenBank/DDBJ whole genome shotgun (WGS) entry which is preliminary data.</text>
</comment>
<dbReference type="InterPro" id="IPR029020">
    <property type="entry name" value="Ammonium/urea_transptr"/>
</dbReference>
<accession>A0A1S9ZM13</accession>
<proteinExistence type="inferred from homology"/>
<sequence length="428" mass="44252">MNRFGKWASLSVGLGLLSASNLAYAEDVLDTGDTAWVLISTALVLMMTLPGLALFYAGMVRKKNILSTMMHSYGATAVVSVLWVVIGYSLAFSEGSFNAFVGGFDHVMLANIGLDDVSGTIPVILFVVFQLTFAVITVAILAGSLAERIKFGAFMWFSAAWVVLVYAPICHWVWGGGWLTGDALDFAGGTVVHINAGVAGLVLAALLGKRKDYGKGILAPANLSLTLIGAGLVWVGWFGFNGGSALGANGSAAMALVVSQVAAAIGAIAWMVCEYIVRKKASALGGASGAIAGLVGITPAAGFVDVFGALAIGAITAIACFVMIHYGKRRLGIDDSLDAFGLHGVGGIVGAVLTGVFVSSAIYPDAAEVSMATQLWLQIEGVLATIAYSAVMTAIIGLVIKYTIGLRVDAEDEYQGLDLAIHGEKIAD</sequence>
<keyword evidence="7 8" id="KW-0924">Ammonia transport</keyword>
<dbReference type="AlphaFoldDB" id="A0A1S9ZM13"/>
<evidence type="ECO:0000313" key="11">
    <source>
        <dbReference type="EMBL" id="OOR84672.1"/>
    </source>
</evidence>
<dbReference type="InterPro" id="IPR018047">
    <property type="entry name" value="Ammonium_transpt_CS"/>
</dbReference>
<dbReference type="NCBIfam" id="TIGR00836">
    <property type="entry name" value="amt"/>
    <property type="match status" value="1"/>
</dbReference>
<dbReference type="RefSeq" id="WP_078255721.1">
    <property type="nucleotide sequence ID" value="NZ_MUXT01000004.1"/>
</dbReference>
<feature type="transmembrane region" description="Helical" evidence="8">
    <location>
        <begin position="35"/>
        <end position="58"/>
    </location>
</feature>
<evidence type="ECO:0000256" key="5">
    <source>
        <dbReference type="ARBA" id="ARBA00022989"/>
    </source>
</evidence>
<feature type="domain" description="Ammonium transporter AmtB-like" evidence="10">
    <location>
        <begin position="35"/>
        <end position="425"/>
    </location>
</feature>
<dbReference type="Proteomes" id="UP000190322">
    <property type="component" value="Unassembled WGS sequence"/>
</dbReference>
<dbReference type="PANTHER" id="PTHR43029:SF10">
    <property type="entry name" value="AMMONIUM TRANSPORTER MEP2"/>
    <property type="match status" value="1"/>
</dbReference>
<dbReference type="Gene3D" id="1.10.3430.10">
    <property type="entry name" value="Ammonium transporter AmtB like domains"/>
    <property type="match status" value="1"/>
</dbReference>
<evidence type="ECO:0000259" key="10">
    <source>
        <dbReference type="Pfam" id="PF00909"/>
    </source>
</evidence>
<evidence type="ECO:0000256" key="7">
    <source>
        <dbReference type="ARBA" id="ARBA00023177"/>
    </source>
</evidence>
<dbReference type="Pfam" id="PF00909">
    <property type="entry name" value="Ammonium_transp"/>
    <property type="match status" value="1"/>
</dbReference>
<feature type="transmembrane region" description="Helical" evidence="8">
    <location>
        <begin position="70"/>
        <end position="91"/>
    </location>
</feature>
<evidence type="ECO:0000313" key="12">
    <source>
        <dbReference type="Proteomes" id="UP000190322"/>
    </source>
</evidence>
<comment type="similarity">
    <text evidence="2 8">Belongs to the ammonia transporter channel (TC 1.A.11.2) family.</text>
</comment>
<dbReference type="GO" id="GO:0005886">
    <property type="term" value="C:plasma membrane"/>
    <property type="evidence" value="ECO:0007669"/>
    <property type="project" value="UniProtKB-SubCell"/>
</dbReference>
<dbReference type="SUPFAM" id="SSF111352">
    <property type="entry name" value="Ammonium transporter"/>
    <property type="match status" value="1"/>
</dbReference>
<evidence type="ECO:0000256" key="1">
    <source>
        <dbReference type="ARBA" id="ARBA00004141"/>
    </source>
</evidence>
<feature type="transmembrane region" description="Helical" evidence="8">
    <location>
        <begin position="284"/>
        <end position="301"/>
    </location>
</feature>
<keyword evidence="5 8" id="KW-1133">Transmembrane helix</keyword>
<dbReference type="PROSITE" id="PS01219">
    <property type="entry name" value="AMMONIUM_TRANSP"/>
    <property type="match status" value="1"/>
</dbReference>
<keyword evidence="4 8" id="KW-0812">Transmembrane</keyword>
<evidence type="ECO:0000256" key="2">
    <source>
        <dbReference type="ARBA" id="ARBA00005887"/>
    </source>
</evidence>
<gene>
    <name evidence="11" type="ORF">B0180_03765</name>
</gene>
<comment type="subcellular location">
    <subcellularLocation>
        <location evidence="8">Cell membrane</location>
        <topology evidence="8">Multi-pass membrane protein</topology>
    </subcellularLocation>
    <subcellularLocation>
        <location evidence="1">Membrane</location>
        <topology evidence="1">Multi-pass membrane protein</topology>
    </subcellularLocation>
</comment>
<evidence type="ECO:0000256" key="6">
    <source>
        <dbReference type="ARBA" id="ARBA00023136"/>
    </source>
</evidence>
<dbReference type="PANTHER" id="PTHR43029">
    <property type="entry name" value="AMMONIUM TRANSPORTER MEP2"/>
    <property type="match status" value="1"/>
</dbReference>
<dbReference type="EMBL" id="MUXT01000004">
    <property type="protein sequence ID" value="OOR84672.1"/>
    <property type="molecule type" value="Genomic_DNA"/>
</dbReference>
<feature type="transmembrane region" description="Helical" evidence="8">
    <location>
        <begin position="219"/>
        <end position="240"/>
    </location>
</feature>
<feature type="transmembrane region" description="Helical" evidence="8">
    <location>
        <begin position="154"/>
        <end position="174"/>
    </location>
</feature>
<feature type="transmembrane region" description="Helical" evidence="8">
    <location>
        <begin position="252"/>
        <end position="272"/>
    </location>
</feature>
<reference evidence="11 12" key="1">
    <citation type="submission" date="2017-02" db="EMBL/GenBank/DDBJ databases">
        <title>Draft genome sequence of Moraxella canis CCUG 8415A type strain.</title>
        <authorList>
            <person name="Engstrom-Jakobsson H."/>
            <person name="Salva-Serra F."/>
            <person name="Thorell K."/>
            <person name="Gonzales-Siles L."/>
            <person name="Karlsson R."/>
            <person name="Boulund F."/>
            <person name="Engstrand L."/>
            <person name="Moore E."/>
        </authorList>
    </citation>
    <scope>NUCLEOTIDE SEQUENCE [LARGE SCALE GENOMIC DNA]</scope>
    <source>
        <strain evidence="11 12">CCUG 8415A</strain>
    </source>
</reference>
<name>A0A1S9ZM13_9GAMM</name>